<evidence type="ECO:0000256" key="1">
    <source>
        <dbReference type="ARBA" id="ARBA00004141"/>
    </source>
</evidence>
<feature type="domain" description="Major facilitator superfamily (MFS) profile" evidence="3">
    <location>
        <begin position="312"/>
        <end position="504"/>
    </location>
</feature>
<dbReference type="InterPro" id="IPR036259">
    <property type="entry name" value="MFS_trans_sf"/>
</dbReference>
<evidence type="ECO:0000313" key="4">
    <source>
        <dbReference type="EMBL" id="TMW60777.1"/>
    </source>
</evidence>
<gene>
    <name evidence="4" type="ORF">Poli38472_000819</name>
</gene>
<evidence type="ECO:0000259" key="3">
    <source>
        <dbReference type="PROSITE" id="PS50850"/>
    </source>
</evidence>
<evidence type="ECO:0000313" key="5">
    <source>
        <dbReference type="Proteomes" id="UP000794436"/>
    </source>
</evidence>
<feature type="transmembrane region" description="Helical" evidence="2">
    <location>
        <begin position="349"/>
        <end position="366"/>
    </location>
</feature>
<dbReference type="GO" id="GO:0022857">
    <property type="term" value="F:transmembrane transporter activity"/>
    <property type="evidence" value="ECO:0007669"/>
    <property type="project" value="InterPro"/>
</dbReference>
<dbReference type="OrthoDB" id="541403at2759"/>
<reference evidence="4" key="1">
    <citation type="submission" date="2019-03" db="EMBL/GenBank/DDBJ databases">
        <title>Long read genome sequence of the mycoparasitic Pythium oligandrum ATCC 38472 isolated from sugarbeet rhizosphere.</title>
        <authorList>
            <person name="Gaulin E."/>
        </authorList>
    </citation>
    <scope>NUCLEOTIDE SEQUENCE</scope>
    <source>
        <strain evidence="4">ATCC 38472_TT</strain>
    </source>
</reference>
<keyword evidence="5" id="KW-1185">Reference proteome</keyword>
<sequence>MWSLFDRLEHNVKYVFLFTIAHWTANSITSQQLLPGYLYAITGSNESVGSVSSIRGLTQLIFALPAGFAADYLRRDRVLTFAGVLGVITAVLMALAFGMGDLKLVNVSFGLWGMFAAFQSPAMEALFADSVPVGRRSYPFTLKHMVQNVTLVVGPLCAIALFAEYGDEWELQGVRPLVVFGSLVALISVVGLFQFDDDQAYENKEYMISVERQLQSIERNFDAELSMYNPVDIEQASHHLGDDGDEASRLVSARKSRGASEMSRLLMAGEPLSRKKTVYLTHPINIGTMNEEGDEGNNETIPVFCGLDPSHVPFVLFAADFIVSFGTGMAANSFPVFFDNEFGLTSIEMQWLFVGQPLCIAASSFISQVASRYWGRMPVIVFTRFVGAINLFLMSQVSSLHLLCALFLLRAAMISCSEPLRRSLLMDFVPQKQRARWNSLEGLSMFAWVGSAVIGRLLVEAHGYRVCFFITSLVYMAGVLLELLLVPLTRHAVEFPTSEPPMRR</sequence>
<protein>
    <recommendedName>
        <fullName evidence="3">Major facilitator superfamily (MFS) profile domain-containing protein</fullName>
    </recommendedName>
</protein>
<dbReference type="Proteomes" id="UP000794436">
    <property type="component" value="Unassembled WGS sequence"/>
</dbReference>
<keyword evidence="2" id="KW-1133">Transmembrane helix</keyword>
<dbReference type="AlphaFoldDB" id="A0A8K1CEI9"/>
<feature type="transmembrane region" description="Helical" evidence="2">
    <location>
        <begin position="177"/>
        <end position="195"/>
    </location>
</feature>
<dbReference type="GO" id="GO:0016020">
    <property type="term" value="C:membrane"/>
    <property type="evidence" value="ECO:0007669"/>
    <property type="project" value="UniProtKB-SubCell"/>
</dbReference>
<feature type="transmembrane region" description="Helical" evidence="2">
    <location>
        <begin position="78"/>
        <end position="97"/>
    </location>
</feature>
<feature type="transmembrane region" description="Helical" evidence="2">
    <location>
        <begin position="463"/>
        <end position="486"/>
    </location>
</feature>
<proteinExistence type="predicted"/>
<dbReference type="PROSITE" id="PS50850">
    <property type="entry name" value="MFS"/>
    <property type="match status" value="1"/>
</dbReference>
<dbReference type="InterPro" id="IPR020846">
    <property type="entry name" value="MFS_dom"/>
</dbReference>
<feature type="transmembrane region" description="Helical" evidence="2">
    <location>
        <begin position="314"/>
        <end position="337"/>
    </location>
</feature>
<evidence type="ECO:0000256" key="2">
    <source>
        <dbReference type="SAM" id="Phobius"/>
    </source>
</evidence>
<organism evidence="4 5">
    <name type="scientific">Pythium oligandrum</name>
    <name type="common">Mycoparasitic fungus</name>
    <dbReference type="NCBI Taxonomy" id="41045"/>
    <lineage>
        <taxon>Eukaryota</taxon>
        <taxon>Sar</taxon>
        <taxon>Stramenopiles</taxon>
        <taxon>Oomycota</taxon>
        <taxon>Peronosporomycetes</taxon>
        <taxon>Pythiales</taxon>
        <taxon>Pythiaceae</taxon>
        <taxon>Pythium</taxon>
    </lineage>
</organism>
<name>A0A8K1CEI9_PYTOL</name>
<dbReference type="Pfam" id="PF07690">
    <property type="entry name" value="MFS_1"/>
    <property type="match status" value="2"/>
</dbReference>
<dbReference type="PANTHER" id="PTHR23525:SF1">
    <property type="entry name" value="NODULIN-LIKE DOMAIN-CONTAINING PROTEIN"/>
    <property type="match status" value="1"/>
</dbReference>
<comment type="caution">
    <text evidence="4">The sequence shown here is derived from an EMBL/GenBank/DDBJ whole genome shotgun (WGS) entry which is preliminary data.</text>
</comment>
<accession>A0A8K1CEI9</accession>
<comment type="subcellular location">
    <subcellularLocation>
        <location evidence="1">Membrane</location>
        <topology evidence="1">Multi-pass membrane protein</topology>
    </subcellularLocation>
</comment>
<keyword evidence="2" id="KW-0812">Transmembrane</keyword>
<dbReference type="Gene3D" id="1.20.1250.20">
    <property type="entry name" value="MFS general substrate transporter like domains"/>
    <property type="match status" value="2"/>
</dbReference>
<dbReference type="EMBL" id="SPLM01000108">
    <property type="protein sequence ID" value="TMW60777.1"/>
    <property type="molecule type" value="Genomic_DNA"/>
</dbReference>
<feature type="transmembrane region" description="Helical" evidence="2">
    <location>
        <begin position="148"/>
        <end position="165"/>
    </location>
</feature>
<dbReference type="InterPro" id="IPR011701">
    <property type="entry name" value="MFS"/>
</dbReference>
<dbReference type="PANTHER" id="PTHR23525">
    <property type="entry name" value="TRANSPORTER, PUTATIVE-RELATED"/>
    <property type="match status" value="1"/>
</dbReference>
<keyword evidence="2" id="KW-0472">Membrane</keyword>
<dbReference type="SUPFAM" id="SSF103473">
    <property type="entry name" value="MFS general substrate transporter"/>
    <property type="match status" value="2"/>
</dbReference>